<comment type="caution">
    <text evidence="2">The sequence shown here is derived from an EMBL/GenBank/DDBJ whole genome shotgun (WGS) entry which is preliminary data.</text>
</comment>
<dbReference type="eggNOG" id="COG2226">
    <property type="taxonomic scope" value="Bacteria"/>
</dbReference>
<dbReference type="GO" id="GO:0032259">
    <property type="term" value="P:methylation"/>
    <property type="evidence" value="ECO:0007669"/>
    <property type="project" value="UniProtKB-KW"/>
</dbReference>
<evidence type="ECO:0000313" key="3">
    <source>
        <dbReference type="Proteomes" id="UP000004508"/>
    </source>
</evidence>
<dbReference type="InterPro" id="IPR029063">
    <property type="entry name" value="SAM-dependent_MTases_sf"/>
</dbReference>
<evidence type="ECO:0000313" key="2">
    <source>
        <dbReference type="EMBL" id="EFH83577.1"/>
    </source>
</evidence>
<dbReference type="AlphaFoldDB" id="D6TT26"/>
<feature type="domain" description="Methyltransferase" evidence="1">
    <location>
        <begin position="56"/>
        <end position="150"/>
    </location>
</feature>
<dbReference type="Proteomes" id="UP000004508">
    <property type="component" value="Unassembled WGS sequence"/>
</dbReference>
<organism evidence="2 3">
    <name type="scientific">Ktedonobacter racemifer DSM 44963</name>
    <dbReference type="NCBI Taxonomy" id="485913"/>
    <lineage>
        <taxon>Bacteria</taxon>
        <taxon>Bacillati</taxon>
        <taxon>Chloroflexota</taxon>
        <taxon>Ktedonobacteria</taxon>
        <taxon>Ktedonobacterales</taxon>
        <taxon>Ktedonobacteraceae</taxon>
        <taxon>Ktedonobacter</taxon>
    </lineage>
</organism>
<dbReference type="GO" id="GO:0008168">
    <property type="term" value="F:methyltransferase activity"/>
    <property type="evidence" value="ECO:0007669"/>
    <property type="project" value="UniProtKB-KW"/>
</dbReference>
<sequence length="279" mass="30911">MAQRQSGSQPFGEQENAPYLLPRNDEEINRLDFQHYILRATLKGNALAPLQNPTSILDVGCGTGRWCQEIAVTYPQATIVGFDLVSPLSLPRSPEFPDTCRFVQGNVLEGLPFAPQSFDYVHQRLLVFALPTQRWPGEVQELVKVTRPGGWVELVEVDIAFEQMGPASTQLATWITEASRRKGIDPSMTRRTQTLLEAAGLTNIMHRQVPNPVGSWGGRIGTMAATGVQAVNKAMRQQVLSQLGVSPAQYDQALATSLEEYDRYKSYSNTFISCGQRSL</sequence>
<proteinExistence type="predicted"/>
<dbReference type="InterPro" id="IPR041698">
    <property type="entry name" value="Methyltransf_25"/>
</dbReference>
<protein>
    <submittedName>
        <fullName evidence="2">Methyltransferase type 11</fullName>
    </submittedName>
</protein>
<evidence type="ECO:0000259" key="1">
    <source>
        <dbReference type="Pfam" id="PF13649"/>
    </source>
</evidence>
<gene>
    <name evidence="2" type="ORF">Krac_4564</name>
</gene>
<dbReference type="Gene3D" id="3.40.50.150">
    <property type="entry name" value="Vaccinia Virus protein VP39"/>
    <property type="match status" value="1"/>
</dbReference>
<dbReference type="InParanoid" id="D6TT26"/>
<name>D6TT26_KTERA</name>
<dbReference type="STRING" id="485913.Krac_4564"/>
<dbReference type="PANTHER" id="PTHR43591:SF24">
    <property type="entry name" value="2-METHOXY-6-POLYPRENYL-1,4-BENZOQUINOL METHYLASE, MITOCHONDRIAL"/>
    <property type="match status" value="1"/>
</dbReference>
<keyword evidence="2" id="KW-0489">Methyltransferase</keyword>
<accession>D6TT26</accession>
<keyword evidence="3" id="KW-1185">Reference proteome</keyword>
<dbReference type="RefSeq" id="WP_007914369.1">
    <property type="nucleotide sequence ID" value="NZ_ADVG01000003.1"/>
</dbReference>
<dbReference type="PANTHER" id="PTHR43591">
    <property type="entry name" value="METHYLTRANSFERASE"/>
    <property type="match status" value="1"/>
</dbReference>
<reference evidence="2 3" key="1">
    <citation type="journal article" date="2011" name="Stand. Genomic Sci.">
        <title>Non-contiguous finished genome sequence and contextual data of the filamentous soil bacterium Ktedonobacter racemifer type strain (SOSP1-21).</title>
        <authorList>
            <person name="Chang Y.J."/>
            <person name="Land M."/>
            <person name="Hauser L."/>
            <person name="Chertkov O."/>
            <person name="Del Rio T.G."/>
            <person name="Nolan M."/>
            <person name="Copeland A."/>
            <person name="Tice H."/>
            <person name="Cheng J.F."/>
            <person name="Lucas S."/>
            <person name="Han C."/>
            <person name="Goodwin L."/>
            <person name="Pitluck S."/>
            <person name="Ivanova N."/>
            <person name="Ovchinikova G."/>
            <person name="Pati A."/>
            <person name="Chen A."/>
            <person name="Palaniappan K."/>
            <person name="Mavromatis K."/>
            <person name="Liolios K."/>
            <person name="Brettin T."/>
            <person name="Fiebig A."/>
            <person name="Rohde M."/>
            <person name="Abt B."/>
            <person name="Goker M."/>
            <person name="Detter J.C."/>
            <person name="Woyke T."/>
            <person name="Bristow J."/>
            <person name="Eisen J.A."/>
            <person name="Markowitz V."/>
            <person name="Hugenholtz P."/>
            <person name="Kyrpides N.C."/>
            <person name="Klenk H.P."/>
            <person name="Lapidus A."/>
        </authorList>
    </citation>
    <scope>NUCLEOTIDE SEQUENCE [LARGE SCALE GENOMIC DNA]</scope>
    <source>
        <strain evidence="3">DSM 44963</strain>
    </source>
</reference>
<dbReference type="SUPFAM" id="SSF53335">
    <property type="entry name" value="S-adenosyl-L-methionine-dependent methyltransferases"/>
    <property type="match status" value="1"/>
</dbReference>
<keyword evidence="2" id="KW-0808">Transferase</keyword>
<dbReference type="EMBL" id="ADVG01000003">
    <property type="protein sequence ID" value="EFH83577.1"/>
    <property type="molecule type" value="Genomic_DNA"/>
</dbReference>
<dbReference type="Pfam" id="PF13649">
    <property type="entry name" value="Methyltransf_25"/>
    <property type="match status" value="1"/>
</dbReference>
<dbReference type="CDD" id="cd02440">
    <property type="entry name" value="AdoMet_MTases"/>
    <property type="match status" value="1"/>
</dbReference>